<evidence type="ECO:0000313" key="5">
    <source>
        <dbReference type="Proteomes" id="UP001157418"/>
    </source>
</evidence>
<dbReference type="InterPro" id="IPR019956">
    <property type="entry name" value="Ubiquitin_dom"/>
</dbReference>
<dbReference type="Gene3D" id="3.10.20.90">
    <property type="entry name" value="Phosphatidylinositol 3-kinase Catalytic Subunit, Chain A, domain 1"/>
    <property type="match status" value="5"/>
</dbReference>
<feature type="domain" description="Ubiquitin-like" evidence="3">
    <location>
        <begin position="1"/>
        <end position="66"/>
    </location>
</feature>
<dbReference type="SUPFAM" id="SSF54236">
    <property type="entry name" value="Ubiquitin-like"/>
    <property type="match status" value="5"/>
</dbReference>
<feature type="domain" description="Ubiquitin-like" evidence="3">
    <location>
        <begin position="150"/>
        <end position="225"/>
    </location>
</feature>
<feature type="domain" description="Ubiquitin-like" evidence="3">
    <location>
        <begin position="227"/>
        <end position="302"/>
    </location>
</feature>
<dbReference type="EMBL" id="CAKMRJ010002223">
    <property type="protein sequence ID" value="CAH1427202.1"/>
    <property type="molecule type" value="Genomic_DNA"/>
</dbReference>
<dbReference type="Proteomes" id="UP001157418">
    <property type="component" value="Unassembled WGS sequence"/>
</dbReference>
<evidence type="ECO:0000256" key="2">
    <source>
        <dbReference type="ARBA" id="ARBA00022843"/>
    </source>
</evidence>
<dbReference type="InterPro" id="IPR029071">
    <property type="entry name" value="Ubiquitin-like_domsf"/>
</dbReference>
<keyword evidence="5" id="KW-1185">Reference proteome</keyword>
<dbReference type="SMART" id="SM00213">
    <property type="entry name" value="UBQ"/>
    <property type="match status" value="5"/>
</dbReference>
<dbReference type="Pfam" id="PF00240">
    <property type="entry name" value="ubiquitin"/>
    <property type="match status" value="5"/>
</dbReference>
<gene>
    <name evidence="4" type="ORF">LVIROSA_LOCUS14231</name>
</gene>
<organism evidence="4 5">
    <name type="scientific">Lactuca virosa</name>
    <dbReference type="NCBI Taxonomy" id="75947"/>
    <lineage>
        <taxon>Eukaryota</taxon>
        <taxon>Viridiplantae</taxon>
        <taxon>Streptophyta</taxon>
        <taxon>Embryophyta</taxon>
        <taxon>Tracheophyta</taxon>
        <taxon>Spermatophyta</taxon>
        <taxon>Magnoliopsida</taxon>
        <taxon>eudicotyledons</taxon>
        <taxon>Gunneridae</taxon>
        <taxon>Pentapetalae</taxon>
        <taxon>asterids</taxon>
        <taxon>campanulids</taxon>
        <taxon>Asterales</taxon>
        <taxon>Asteraceae</taxon>
        <taxon>Cichorioideae</taxon>
        <taxon>Cichorieae</taxon>
        <taxon>Lactucinae</taxon>
        <taxon>Lactuca</taxon>
    </lineage>
</organism>
<dbReference type="GO" id="GO:0003729">
    <property type="term" value="F:mRNA binding"/>
    <property type="evidence" value="ECO:0007669"/>
    <property type="project" value="UniProtKB-ARBA"/>
</dbReference>
<name>A0AAU9MN22_9ASTR</name>
<reference evidence="4 5" key="1">
    <citation type="submission" date="2022-01" db="EMBL/GenBank/DDBJ databases">
        <authorList>
            <person name="Xiong W."/>
            <person name="Schranz E."/>
        </authorList>
    </citation>
    <scope>NUCLEOTIDE SEQUENCE [LARGE SCALE GENOMIC DNA]</scope>
</reference>
<dbReference type="PROSITE" id="PS50053">
    <property type="entry name" value="UBIQUITIN_2"/>
    <property type="match status" value="5"/>
</dbReference>
<evidence type="ECO:0000313" key="4">
    <source>
        <dbReference type="EMBL" id="CAH1427202.1"/>
    </source>
</evidence>
<protein>
    <recommendedName>
        <fullName evidence="3">Ubiquitin-like domain-containing protein</fullName>
    </recommendedName>
</protein>
<dbReference type="PRINTS" id="PR00348">
    <property type="entry name" value="UBIQUITIN"/>
</dbReference>
<dbReference type="InterPro" id="IPR050158">
    <property type="entry name" value="Ubiquitin_ubiquitin-like"/>
</dbReference>
<evidence type="ECO:0000256" key="1">
    <source>
        <dbReference type="ARBA" id="ARBA00022499"/>
    </source>
</evidence>
<dbReference type="InterPro" id="IPR000626">
    <property type="entry name" value="Ubiquitin-like_dom"/>
</dbReference>
<comment type="caution">
    <text evidence="4">The sequence shown here is derived from an EMBL/GenBank/DDBJ whole genome shotgun (WGS) entry which is preliminary data.</text>
</comment>
<dbReference type="AlphaFoldDB" id="A0AAU9MN22"/>
<sequence>MGKTITLEVESFDTIRKVKAMIEDIDGTPPHQQHLIIAGKNLDVSGTRTLMEYQMPRVCILYLSLKFEDDMRIFVKTASEKTIMLAVESLETIGSVKEKIVDIEGIPCHQQHLFFAGNMLENGKTLRDHNIKRDSTLDLFHVQRFGGDDMQIFVETLTGKTFSLRVKSLETIYYVMSKIWVLEGIPVSHQVLFFDGRRLAYNKTLRDYDIQNESEVSVLLIMCSGGYETFVKTLTGKTIKIHPGALDTIGNLKAKIQEIEGIPPLHQRLVTSAKTLEDVRTLADYNIQQESTLDLVPRFGGGDMWIFVQFFREEFKTIMLEVESSDTIKDVKAKIEEMECIPIEQQTLTFERKKLNNWWTLVDYSIQRESTLWLSGFTM</sequence>
<proteinExistence type="predicted"/>
<keyword evidence="2" id="KW-0832">Ubl conjugation</keyword>
<feature type="domain" description="Ubiquitin-like" evidence="3">
    <location>
        <begin position="71"/>
        <end position="146"/>
    </location>
</feature>
<accession>A0AAU9MN22</accession>
<dbReference type="PANTHER" id="PTHR10666">
    <property type="entry name" value="UBIQUITIN"/>
    <property type="match status" value="1"/>
</dbReference>
<evidence type="ECO:0000259" key="3">
    <source>
        <dbReference type="PROSITE" id="PS50053"/>
    </source>
</evidence>
<feature type="domain" description="Ubiquitin-like" evidence="3">
    <location>
        <begin position="304"/>
        <end position="374"/>
    </location>
</feature>
<keyword evidence="1" id="KW-1017">Isopeptide bond</keyword>